<keyword evidence="3 4" id="KW-0964">Secreted</keyword>
<feature type="chain" id="PRO_5043086635" description="Dirigent protein" evidence="4">
    <location>
        <begin position="20"/>
        <end position="389"/>
    </location>
</feature>
<feature type="signal peptide" evidence="4">
    <location>
        <begin position="1"/>
        <end position="19"/>
    </location>
</feature>
<evidence type="ECO:0000256" key="3">
    <source>
        <dbReference type="ARBA" id="ARBA00022525"/>
    </source>
</evidence>
<dbReference type="Pfam" id="PF03018">
    <property type="entry name" value="Dirigent"/>
    <property type="match status" value="2"/>
</dbReference>
<keyword evidence="4" id="KW-0732">Signal</keyword>
<organism evidence="5">
    <name type="scientific">Sesamum calycinum</name>
    <dbReference type="NCBI Taxonomy" id="2727403"/>
    <lineage>
        <taxon>Eukaryota</taxon>
        <taxon>Viridiplantae</taxon>
        <taxon>Streptophyta</taxon>
        <taxon>Embryophyta</taxon>
        <taxon>Tracheophyta</taxon>
        <taxon>Spermatophyta</taxon>
        <taxon>Magnoliopsida</taxon>
        <taxon>eudicotyledons</taxon>
        <taxon>Gunneridae</taxon>
        <taxon>Pentapetalae</taxon>
        <taxon>asterids</taxon>
        <taxon>lamiids</taxon>
        <taxon>Lamiales</taxon>
        <taxon>Pedaliaceae</taxon>
        <taxon>Sesamum</taxon>
    </lineage>
</organism>
<comment type="caution">
    <text evidence="5">The sequence shown here is derived from an EMBL/GenBank/DDBJ whole genome shotgun (WGS) entry which is preliminary data.</text>
</comment>
<evidence type="ECO:0000256" key="1">
    <source>
        <dbReference type="ARBA" id="ARBA00010746"/>
    </source>
</evidence>
<name>A0AAW2PPL3_9LAMI</name>
<dbReference type="InterPro" id="IPR044859">
    <property type="entry name" value="Allene_oxi_cyc_Dirigent"/>
</dbReference>
<evidence type="ECO:0000256" key="4">
    <source>
        <dbReference type="RuleBase" id="RU363099"/>
    </source>
</evidence>
<dbReference type="InterPro" id="IPR004265">
    <property type="entry name" value="Dirigent"/>
</dbReference>
<dbReference type="PANTHER" id="PTHR21495">
    <property type="entry name" value="NUCLEOPORIN-RELATED"/>
    <property type="match status" value="1"/>
</dbReference>
<dbReference type="EMBL" id="JACGWM010000008">
    <property type="protein sequence ID" value="KAL0357055.1"/>
    <property type="molecule type" value="Genomic_DNA"/>
</dbReference>
<reference evidence="5" key="1">
    <citation type="submission" date="2020-06" db="EMBL/GenBank/DDBJ databases">
        <authorList>
            <person name="Li T."/>
            <person name="Hu X."/>
            <person name="Zhang T."/>
            <person name="Song X."/>
            <person name="Zhang H."/>
            <person name="Dai N."/>
            <person name="Sheng W."/>
            <person name="Hou X."/>
            <person name="Wei L."/>
        </authorList>
    </citation>
    <scope>NUCLEOTIDE SEQUENCE</scope>
    <source>
        <strain evidence="5">KEN8</strain>
        <tissue evidence="5">Leaf</tissue>
    </source>
</reference>
<dbReference type="AlphaFoldDB" id="A0AAW2PPL3"/>
<evidence type="ECO:0000256" key="2">
    <source>
        <dbReference type="ARBA" id="ARBA00011738"/>
    </source>
</evidence>
<gene>
    <name evidence="5" type="ORF">Scaly_1391200</name>
</gene>
<comment type="function">
    <text evidence="4">Dirigent proteins impart stereoselectivity on the phenoxy radical-coupling reaction, yielding optically active lignans from two molecules of coniferyl alcohol in the biosynthesis of lignans, flavonolignans, and alkaloids and thus plays a central role in plant secondary metabolism.</text>
</comment>
<evidence type="ECO:0000313" key="5">
    <source>
        <dbReference type="EMBL" id="KAL0357055.1"/>
    </source>
</evidence>
<comment type="subcellular location">
    <subcellularLocation>
        <location evidence="4">Secreted</location>
        <location evidence="4">Extracellular space</location>
        <location evidence="4">Apoplast</location>
    </subcellularLocation>
</comment>
<accession>A0AAW2PPL3</accession>
<protein>
    <recommendedName>
        <fullName evidence="4">Dirigent protein</fullName>
    </recommendedName>
</protein>
<sequence length="389" mass="41894">MAKVLISLILIVIISSLSAGILPSGYARNIPHTHGSRIANRNETTAIVLHFYVQDLLAGENKTVYEVARADITSNSTTSFGQVRVFDDLMTAGPDYNSEPIGRAQGLVTSADLAVSAFAMNLNFVFTSGRFNGSTISVLGRNQILEQQRELTVIGGTGVFRFARGYAITSTYSYDAETQNGVLEYTLYVGGSSSSNVNAGPYCQVVVLGTHPPPDTEESWFQNVICNGNENTLILHCYVQDVLAGENQTVYEVARANITSNSPTSFGLVLAEPDYYSEEIGRVQGVVISADLEVRALSMNLNFVFKTGGFNGSTISVVGRNQITNEQRELAVVGGTGVFRFARGYAITSTYYFDPEIAEYGVLDYTFYVSTGSSSSSSSSSNMGVHASV</sequence>
<dbReference type="GO" id="GO:0048046">
    <property type="term" value="C:apoplast"/>
    <property type="evidence" value="ECO:0007669"/>
    <property type="project" value="UniProtKB-SubCell"/>
</dbReference>
<comment type="subunit">
    <text evidence="2 4">Homodimer.</text>
</comment>
<dbReference type="Gene3D" id="2.40.480.10">
    <property type="entry name" value="Allene oxide cyclase-like"/>
    <property type="match status" value="2"/>
</dbReference>
<comment type="similarity">
    <text evidence="1 4">Belongs to the plant dirigent protein family.</text>
</comment>
<reference evidence="5" key="2">
    <citation type="journal article" date="2024" name="Plant">
        <title>Genomic evolution and insights into agronomic trait innovations of Sesamum species.</title>
        <authorList>
            <person name="Miao H."/>
            <person name="Wang L."/>
            <person name="Qu L."/>
            <person name="Liu H."/>
            <person name="Sun Y."/>
            <person name="Le M."/>
            <person name="Wang Q."/>
            <person name="Wei S."/>
            <person name="Zheng Y."/>
            <person name="Lin W."/>
            <person name="Duan Y."/>
            <person name="Cao H."/>
            <person name="Xiong S."/>
            <person name="Wang X."/>
            <person name="Wei L."/>
            <person name="Li C."/>
            <person name="Ma Q."/>
            <person name="Ju M."/>
            <person name="Zhao R."/>
            <person name="Li G."/>
            <person name="Mu C."/>
            <person name="Tian Q."/>
            <person name="Mei H."/>
            <person name="Zhang T."/>
            <person name="Gao T."/>
            <person name="Zhang H."/>
        </authorList>
    </citation>
    <scope>NUCLEOTIDE SEQUENCE</scope>
    <source>
        <strain evidence="5">KEN8</strain>
    </source>
</reference>
<dbReference type="GO" id="GO:0009699">
    <property type="term" value="P:phenylpropanoid biosynthetic process"/>
    <property type="evidence" value="ECO:0007669"/>
    <property type="project" value="UniProtKB-ARBA"/>
</dbReference>
<keyword evidence="4" id="KW-0052">Apoplast</keyword>
<proteinExistence type="inferred from homology"/>